<dbReference type="InterPro" id="IPR036895">
    <property type="entry name" value="Uracil-DNA_glycosylase-like_sf"/>
</dbReference>
<dbReference type="InterPro" id="IPR005122">
    <property type="entry name" value="Uracil-DNA_glycosylase-like"/>
</dbReference>
<organism evidence="2 3">
    <name type="scientific">Oceanomicrobium pacificus</name>
    <dbReference type="NCBI Taxonomy" id="2692916"/>
    <lineage>
        <taxon>Bacteria</taxon>
        <taxon>Pseudomonadati</taxon>
        <taxon>Pseudomonadota</taxon>
        <taxon>Alphaproteobacteria</taxon>
        <taxon>Rhodobacterales</taxon>
        <taxon>Paracoccaceae</taxon>
        <taxon>Oceanomicrobium</taxon>
    </lineage>
</organism>
<protein>
    <recommendedName>
        <fullName evidence="1">Uracil-DNA glycosylase-like domain-containing protein</fullName>
    </recommendedName>
</protein>
<dbReference type="EMBL" id="WUWG01000003">
    <property type="protein sequence ID" value="MXU65920.1"/>
    <property type="molecule type" value="Genomic_DNA"/>
</dbReference>
<dbReference type="SUPFAM" id="SSF52141">
    <property type="entry name" value="Uracil-DNA glycosylase-like"/>
    <property type="match status" value="1"/>
</dbReference>
<dbReference type="Pfam" id="PF03167">
    <property type="entry name" value="UDG"/>
    <property type="match status" value="1"/>
</dbReference>
<dbReference type="Gene3D" id="3.40.470.10">
    <property type="entry name" value="Uracil-DNA glycosylase-like domain"/>
    <property type="match status" value="1"/>
</dbReference>
<keyword evidence="3" id="KW-1185">Reference proteome</keyword>
<proteinExistence type="predicted"/>
<reference evidence="2 3" key="1">
    <citation type="submission" date="2019-12" db="EMBL/GenBank/DDBJ databases">
        <title>Strain KN286 was isolated from seawater, which was collected from Caroline Seamount in the tropical western Pacific.</title>
        <authorList>
            <person name="Wang Q."/>
        </authorList>
    </citation>
    <scope>NUCLEOTIDE SEQUENCE [LARGE SCALE GENOMIC DNA]</scope>
    <source>
        <strain evidence="2 3">KN286</strain>
    </source>
</reference>
<dbReference type="RefSeq" id="WP_160854831.1">
    <property type="nucleotide sequence ID" value="NZ_WUWG01000003.1"/>
</dbReference>
<sequence>MALQQYLDELRRQKPDYTVPDFDPDGPLEQAEVMFLLMKAGTKGAGVNGVVSLTANDDQTARNMRSIFDEIGLGYHDVLLWNVIPWYDGKRSASIDEVEEGLVALEQLVSLLPHLKTVVLVGAHAQKAEPMLMRLGLRVLTSPHPSPMVKNINPEQYAEIAPVWAQAVK</sequence>
<evidence type="ECO:0000259" key="1">
    <source>
        <dbReference type="Pfam" id="PF03167"/>
    </source>
</evidence>
<dbReference type="CDD" id="cd10035">
    <property type="entry name" value="UDG_like"/>
    <property type="match status" value="1"/>
</dbReference>
<gene>
    <name evidence="2" type="ORF">GSH16_10695</name>
</gene>
<dbReference type="Proteomes" id="UP000436016">
    <property type="component" value="Unassembled WGS sequence"/>
</dbReference>
<feature type="domain" description="Uracil-DNA glycosylase-like" evidence="1">
    <location>
        <begin position="61"/>
        <end position="164"/>
    </location>
</feature>
<name>A0A6B0TMV1_9RHOB</name>
<evidence type="ECO:0000313" key="2">
    <source>
        <dbReference type="EMBL" id="MXU65920.1"/>
    </source>
</evidence>
<evidence type="ECO:0000313" key="3">
    <source>
        <dbReference type="Proteomes" id="UP000436016"/>
    </source>
</evidence>
<dbReference type="AlphaFoldDB" id="A0A6B0TMV1"/>
<comment type="caution">
    <text evidence="2">The sequence shown here is derived from an EMBL/GenBank/DDBJ whole genome shotgun (WGS) entry which is preliminary data.</text>
</comment>
<accession>A0A6B0TMV1</accession>